<dbReference type="SMART" id="SM00268">
    <property type="entry name" value="ACTIN"/>
    <property type="match status" value="1"/>
</dbReference>
<evidence type="ECO:0000256" key="3">
    <source>
        <dbReference type="ARBA" id="ARBA00023015"/>
    </source>
</evidence>
<dbReference type="PANTHER" id="PTHR11937">
    <property type="entry name" value="ACTIN"/>
    <property type="match status" value="1"/>
</dbReference>
<evidence type="ECO:0000256" key="7">
    <source>
        <dbReference type="RuleBase" id="RU000487"/>
    </source>
</evidence>
<evidence type="ECO:0000256" key="8">
    <source>
        <dbReference type="SAM" id="MobiDB-lite"/>
    </source>
</evidence>
<feature type="region of interest" description="Disordered" evidence="8">
    <location>
        <begin position="477"/>
        <end position="529"/>
    </location>
</feature>
<sequence length="743" mass="86111">MTFRPALTVTEWPSVRPTESQSHYRDSVHWTEHAPLLIDNGSSELRAGFATSTLDEPMYVYDNIVSRFRDRKRGSNVVLCGTDCYVDAQARGNIKSPFDGDVVCGFDTMEYMLDYTFMKLGIDTDRIDHPMLMTETLCNPEYSRSRTYGETLTKEMNELLFEAYNVPSVNYGLDSLFSAYANDVREDGLIVSAGRTTTTIVPLVKGVGKLDNAKRLSWGGVPATDFLLKLLQLKYPTCPQKITAFETQSMLEELCYVSSDYDAEIRSFQNPDNLANVDRVVQLPYSAPEPKEKTQEELEKIAERKRAAGQRLQEQTRLMRQEKALRNENDLKYYTLLREWKDKEAPDAYLARLESEGFDSEQEFEKTWKRLDTAVRKNRAEELGEQFEEEKKEPEFPLVDVPDAELDEEGVKEKRRQRLLKAGYEARQRARAEKEEEKRLQAEKEEKERQEQRENPTAWLQKVRAQYDQVLQRIRDRKRMREMLPNRKSAAAQQRMKSITALASEQDSTSSGSQRRRKRGNDEDTFGADDNDWAVYRTINDAANEEEDAQDHETLAELEQKLLEFDEAFSEEHTYAAMLVRKTKLTNTFLRGYEPKWDPDDAIQFHQLHLNVERIRVPEISWQPIIAGIDQAGVGELSRHVLQSMEAVDRDRMIRHVLVTGRYAQLPGFDTRLQSVLRSYLPPQAPLQVRRARHARFDPWLGMRQWVQDQAETFRATSVSRADYEEKGAGWFQEHALSAAWRA</sequence>
<keyword evidence="5" id="KW-0804">Transcription</keyword>
<keyword evidence="6" id="KW-0539">Nucleus</keyword>
<keyword evidence="3" id="KW-0805">Transcription regulation</keyword>
<dbReference type="Pfam" id="PF00022">
    <property type="entry name" value="Actin"/>
    <property type="match status" value="2"/>
</dbReference>
<dbReference type="EMBL" id="LGAV01000003">
    <property type="protein sequence ID" value="KOS15053.1"/>
    <property type="molecule type" value="Genomic_DNA"/>
</dbReference>
<dbReference type="AlphaFoldDB" id="A0A0N0RSF2"/>
<evidence type="ECO:0000256" key="1">
    <source>
        <dbReference type="ARBA" id="ARBA00004123"/>
    </source>
</evidence>
<evidence type="ECO:0000256" key="2">
    <source>
        <dbReference type="ARBA" id="ARBA00022763"/>
    </source>
</evidence>
<dbReference type="InterPro" id="IPR004000">
    <property type="entry name" value="Actin"/>
</dbReference>
<evidence type="ECO:0000256" key="5">
    <source>
        <dbReference type="ARBA" id="ARBA00023163"/>
    </source>
</evidence>
<evidence type="ECO:0000256" key="4">
    <source>
        <dbReference type="ARBA" id="ARBA00023054"/>
    </source>
</evidence>
<name>A0A0N0RSF2_9BASI</name>
<proteinExistence type="inferred from homology"/>
<dbReference type="InterPro" id="IPR043129">
    <property type="entry name" value="ATPase_NBD"/>
</dbReference>
<protein>
    <submittedName>
        <fullName evidence="9">Chromatin remodeling complex subunit</fullName>
    </submittedName>
</protein>
<dbReference type="GO" id="GO:0005634">
    <property type="term" value="C:nucleus"/>
    <property type="evidence" value="ECO:0007669"/>
    <property type="project" value="UniProtKB-SubCell"/>
</dbReference>
<accession>A0A0N0RSF2</accession>
<dbReference type="Proteomes" id="UP000037751">
    <property type="component" value="Unassembled WGS sequence"/>
</dbReference>
<feature type="compositionally biased region" description="Polar residues" evidence="8">
    <location>
        <begin position="491"/>
        <end position="513"/>
    </location>
</feature>
<reference evidence="9 10" key="1">
    <citation type="submission" date="2015-07" db="EMBL/GenBank/DDBJ databases">
        <title>Draft Genome Sequence of Malassezia furfur CBS1878 and Malassezia pachydermatis CBS1879.</title>
        <authorList>
            <person name="Triana S."/>
            <person name="Ohm R."/>
            <person name="Gonzalez A."/>
            <person name="DeCock H."/>
            <person name="Restrepo S."/>
            <person name="Celis A."/>
        </authorList>
    </citation>
    <scope>NUCLEOTIDE SEQUENCE [LARGE SCALE GENOMIC DNA]</scope>
    <source>
        <strain evidence="9 10">CBS 1879</strain>
    </source>
</reference>
<dbReference type="GO" id="GO:0006974">
    <property type="term" value="P:DNA damage response"/>
    <property type="evidence" value="ECO:0007669"/>
    <property type="project" value="UniProtKB-KW"/>
</dbReference>
<keyword evidence="4" id="KW-0175">Coiled coil</keyword>
<gene>
    <name evidence="9" type="ORF">Malapachy_1244</name>
</gene>
<feature type="region of interest" description="Disordered" evidence="8">
    <location>
        <begin position="425"/>
        <end position="457"/>
    </location>
</feature>
<evidence type="ECO:0000313" key="9">
    <source>
        <dbReference type="EMBL" id="KOS15053.1"/>
    </source>
</evidence>
<feature type="compositionally biased region" description="Basic and acidic residues" evidence="8">
    <location>
        <begin position="425"/>
        <end position="454"/>
    </location>
</feature>
<dbReference type="Gene3D" id="3.30.420.40">
    <property type="match status" value="2"/>
</dbReference>
<keyword evidence="10" id="KW-1185">Reference proteome</keyword>
<dbReference type="CDD" id="cd10211">
    <property type="entry name" value="ASKHA_NBD_Arp5"/>
    <property type="match status" value="1"/>
</dbReference>
<organism evidence="9 10">
    <name type="scientific">Malassezia pachydermatis</name>
    <dbReference type="NCBI Taxonomy" id="77020"/>
    <lineage>
        <taxon>Eukaryota</taxon>
        <taxon>Fungi</taxon>
        <taxon>Dikarya</taxon>
        <taxon>Basidiomycota</taxon>
        <taxon>Ustilaginomycotina</taxon>
        <taxon>Malasseziomycetes</taxon>
        <taxon>Malasseziales</taxon>
        <taxon>Malasseziaceae</taxon>
        <taxon>Malassezia</taxon>
    </lineage>
</organism>
<dbReference type="VEuPathDB" id="FungiDB:Malapachy_1244"/>
<dbReference type="SUPFAM" id="SSF53067">
    <property type="entry name" value="Actin-like ATPase domain"/>
    <property type="match status" value="2"/>
</dbReference>
<comment type="similarity">
    <text evidence="7">Belongs to the actin family.</text>
</comment>
<dbReference type="OrthoDB" id="7340501at2759"/>
<dbReference type="GeneID" id="28727626"/>
<dbReference type="FunFam" id="3.30.420.40:FF:000122">
    <property type="entry name" value="ARP5 actin-related protein 5 homolog"/>
    <property type="match status" value="1"/>
</dbReference>
<evidence type="ECO:0000256" key="6">
    <source>
        <dbReference type="ARBA" id="ARBA00023242"/>
    </source>
</evidence>
<dbReference type="FunFam" id="3.30.420.40:FF:000058">
    <property type="entry name" value="Putative actin-related protein 5"/>
    <property type="match status" value="1"/>
</dbReference>
<keyword evidence="2" id="KW-0227">DNA damage</keyword>
<dbReference type="RefSeq" id="XP_017992685.1">
    <property type="nucleotide sequence ID" value="XM_018135751.1"/>
</dbReference>
<comment type="caution">
    <text evidence="9">The sequence shown here is derived from an EMBL/GenBank/DDBJ whole genome shotgun (WGS) entry which is preliminary data.</text>
</comment>
<dbReference type="STRING" id="77020.A0A0N0RSF2"/>
<evidence type="ECO:0000313" key="10">
    <source>
        <dbReference type="Proteomes" id="UP000037751"/>
    </source>
</evidence>
<comment type="subcellular location">
    <subcellularLocation>
        <location evidence="1">Nucleus</location>
    </subcellularLocation>
</comment>